<keyword evidence="1 3" id="KW-0547">Nucleotide-binding</keyword>
<dbReference type="GO" id="GO:0005524">
    <property type="term" value="F:ATP binding"/>
    <property type="evidence" value="ECO:0007669"/>
    <property type="project" value="UniProtKB-UniRule"/>
</dbReference>
<dbReference type="OrthoDB" id="10252171at2759"/>
<dbReference type="PANTHER" id="PTHR24346:SF72">
    <property type="entry name" value="CAMK PROTEIN KINASE"/>
    <property type="match status" value="1"/>
</dbReference>
<evidence type="ECO:0000313" key="7">
    <source>
        <dbReference type="EMBL" id="PLW56590.1"/>
    </source>
</evidence>
<dbReference type="Gene3D" id="1.10.510.10">
    <property type="entry name" value="Transferase(Phosphotransferase) domain 1"/>
    <property type="match status" value="1"/>
</dbReference>
<dbReference type="Pfam" id="PF00069">
    <property type="entry name" value="Pkinase"/>
    <property type="match status" value="2"/>
</dbReference>
<feature type="compositionally biased region" description="Polar residues" evidence="4">
    <location>
        <begin position="33"/>
        <end position="57"/>
    </location>
</feature>
<gene>
    <name evidence="7" type="ORF">PCANC_01517</name>
    <name evidence="6" type="ORF">PCANC_20853</name>
</gene>
<accession>A0A2N5S7N3</accession>
<dbReference type="Gene3D" id="3.30.200.20">
    <property type="entry name" value="Phosphorylase Kinase, domain 1"/>
    <property type="match status" value="1"/>
</dbReference>
<feature type="compositionally biased region" description="Low complexity" evidence="4">
    <location>
        <begin position="18"/>
        <end position="32"/>
    </location>
</feature>
<reference evidence="6 8" key="1">
    <citation type="submission" date="2017-11" db="EMBL/GenBank/DDBJ databases">
        <title>De novo assembly and phasing of dikaryotic genomes from two isolates of Puccinia coronata f. sp. avenae, the causal agent of oat crown rust.</title>
        <authorList>
            <person name="Miller M.E."/>
            <person name="Zhang Y."/>
            <person name="Omidvar V."/>
            <person name="Sperschneider J."/>
            <person name="Schwessinger B."/>
            <person name="Raley C."/>
            <person name="Palmer J.M."/>
            <person name="Garnica D."/>
            <person name="Upadhyaya N."/>
            <person name="Rathjen J."/>
            <person name="Taylor J.M."/>
            <person name="Park R.F."/>
            <person name="Dodds P.N."/>
            <person name="Hirsch C.D."/>
            <person name="Kianian S.F."/>
            <person name="Figueroa M."/>
        </authorList>
    </citation>
    <scope>NUCLEOTIDE SEQUENCE [LARGE SCALE GENOMIC DNA]</scope>
    <source>
        <strain evidence="6">12NC29</strain>
    </source>
</reference>
<protein>
    <recommendedName>
        <fullName evidence="5">Protein kinase domain-containing protein</fullName>
    </recommendedName>
</protein>
<organism evidence="6 8">
    <name type="scientific">Puccinia coronata f. sp. avenae</name>
    <dbReference type="NCBI Taxonomy" id="200324"/>
    <lineage>
        <taxon>Eukaryota</taxon>
        <taxon>Fungi</taxon>
        <taxon>Dikarya</taxon>
        <taxon>Basidiomycota</taxon>
        <taxon>Pucciniomycotina</taxon>
        <taxon>Pucciniomycetes</taxon>
        <taxon>Pucciniales</taxon>
        <taxon>Pucciniaceae</taxon>
        <taxon>Puccinia</taxon>
    </lineage>
</organism>
<feature type="domain" description="Protein kinase" evidence="5">
    <location>
        <begin position="236"/>
        <end position="570"/>
    </location>
</feature>
<dbReference type="GO" id="GO:0005634">
    <property type="term" value="C:nucleus"/>
    <property type="evidence" value="ECO:0007669"/>
    <property type="project" value="TreeGrafter"/>
</dbReference>
<dbReference type="InterPro" id="IPR008271">
    <property type="entry name" value="Ser/Thr_kinase_AS"/>
</dbReference>
<dbReference type="Proteomes" id="UP000235388">
    <property type="component" value="Unassembled WGS sequence"/>
</dbReference>
<keyword evidence="8" id="KW-1185">Reference proteome</keyword>
<feature type="compositionally biased region" description="Low complexity" evidence="4">
    <location>
        <begin position="78"/>
        <end position="93"/>
    </location>
</feature>
<dbReference type="SUPFAM" id="SSF56112">
    <property type="entry name" value="Protein kinase-like (PK-like)"/>
    <property type="match status" value="2"/>
</dbReference>
<dbReference type="SMART" id="SM00220">
    <property type="entry name" value="S_TKc"/>
    <property type="match status" value="1"/>
</dbReference>
<evidence type="ECO:0000313" key="8">
    <source>
        <dbReference type="Proteomes" id="UP000235388"/>
    </source>
</evidence>
<evidence type="ECO:0000256" key="4">
    <source>
        <dbReference type="SAM" id="MobiDB-lite"/>
    </source>
</evidence>
<dbReference type="PROSITE" id="PS00108">
    <property type="entry name" value="PROTEIN_KINASE_ST"/>
    <property type="match status" value="1"/>
</dbReference>
<sequence length="595" mass="66386">MKSAYQLSPIPPFRHQVNNSNTSMFSTSSSTSGIPPNNGTRECSDSADASSQLTAFSFNKKRPPPLQRYSRSNLSLIDPDGLSAPSPASPLGSEQILSDYNGVSPRSGCRPLSPSSKVQEGGRGAPVQSRFQLGRPSSYVPVVPRANMSVSQARRGSIFMPTAVDANLTPPATPNSREAPVIQSKPITFISKSINPNLPPTPSTSPYQKVAPLVPTTVSAKALSAHKLHPVFSANYVLGDELGSGGFGFVVQATRNEDSMQCAVKFIYKEKIPQQAWVRDEHWEDENDTNGILRTKDGIKRVPLEAYVLKTIRHRGVVSFVDLFEDNTYVYLVMEHHGSPWTASEKENKVPSFLKKFPIPTILQPSPKKPITVGLKLDMGSDSRKSSLTLPPSKPGMMRRSSCDLFECIEQHSRLPERYAKYVFAQLVDVVGCLHYNGFVHRDIKDENIVIDDKYRMKLIDFGSTYLFDYRQEPQSLNRFFGTLNFAAPELIRKGSYQPMAAEIWSLGILLSILVTGESFFHDTEAIKHYKASPPNNPVSESCMDLIFRCLAFKPEDRWNCFKIRTHPWLADCQWSWSDLPTDACTESITRVRKI</sequence>
<evidence type="ECO:0000256" key="3">
    <source>
        <dbReference type="PROSITE-ProRule" id="PRU10141"/>
    </source>
</evidence>
<feature type="region of interest" description="Disordered" evidence="4">
    <location>
        <begin position="1"/>
        <end position="72"/>
    </location>
</feature>
<evidence type="ECO:0000256" key="1">
    <source>
        <dbReference type="ARBA" id="ARBA00022741"/>
    </source>
</evidence>
<dbReference type="PROSITE" id="PS00107">
    <property type="entry name" value="PROTEIN_KINASE_ATP"/>
    <property type="match status" value="1"/>
</dbReference>
<dbReference type="EMBL" id="PGCJ01000019">
    <property type="protein sequence ID" value="PLW56590.1"/>
    <property type="molecule type" value="Genomic_DNA"/>
</dbReference>
<feature type="region of interest" description="Disordered" evidence="4">
    <location>
        <begin position="77"/>
        <end position="96"/>
    </location>
</feature>
<name>A0A2N5S7N3_9BASI</name>
<dbReference type="PROSITE" id="PS50011">
    <property type="entry name" value="PROTEIN_KINASE_DOM"/>
    <property type="match status" value="1"/>
</dbReference>
<keyword evidence="2 3" id="KW-0067">ATP-binding</keyword>
<dbReference type="InterPro" id="IPR011009">
    <property type="entry name" value="Kinase-like_dom_sf"/>
</dbReference>
<dbReference type="STRING" id="200324.A0A2N5S7N3"/>
<feature type="region of interest" description="Disordered" evidence="4">
    <location>
        <begin position="104"/>
        <end position="130"/>
    </location>
</feature>
<comment type="caution">
    <text evidence="6">The sequence shown here is derived from an EMBL/GenBank/DDBJ whole genome shotgun (WGS) entry which is preliminary data.</text>
</comment>
<dbReference type="InterPro" id="IPR017441">
    <property type="entry name" value="Protein_kinase_ATP_BS"/>
</dbReference>
<dbReference type="AlphaFoldDB" id="A0A2N5S7N3"/>
<proteinExistence type="predicted"/>
<dbReference type="PANTHER" id="PTHR24346">
    <property type="entry name" value="MAP/MICROTUBULE AFFINITY-REGULATING KINASE"/>
    <property type="match status" value="1"/>
</dbReference>
<evidence type="ECO:0000313" key="6">
    <source>
        <dbReference type="EMBL" id="PLW09257.1"/>
    </source>
</evidence>
<dbReference type="EMBL" id="PGCJ01001114">
    <property type="protein sequence ID" value="PLW09257.1"/>
    <property type="molecule type" value="Genomic_DNA"/>
</dbReference>
<evidence type="ECO:0000256" key="2">
    <source>
        <dbReference type="ARBA" id="ARBA00022840"/>
    </source>
</evidence>
<dbReference type="GO" id="GO:0045719">
    <property type="term" value="P:negative regulation of glycogen biosynthetic process"/>
    <property type="evidence" value="ECO:0007669"/>
    <property type="project" value="TreeGrafter"/>
</dbReference>
<evidence type="ECO:0000259" key="5">
    <source>
        <dbReference type="PROSITE" id="PS50011"/>
    </source>
</evidence>
<dbReference type="InterPro" id="IPR000719">
    <property type="entry name" value="Prot_kinase_dom"/>
</dbReference>
<dbReference type="GO" id="GO:0005829">
    <property type="term" value="C:cytosol"/>
    <property type="evidence" value="ECO:0007669"/>
    <property type="project" value="TreeGrafter"/>
</dbReference>
<dbReference type="FunFam" id="3.30.200.20:FF:000314">
    <property type="entry name" value="Serine/threonine protein kinase"/>
    <property type="match status" value="1"/>
</dbReference>
<dbReference type="GO" id="GO:0004674">
    <property type="term" value="F:protein serine/threonine kinase activity"/>
    <property type="evidence" value="ECO:0007669"/>
    <property type="project" value="TreeGrafter"/>
</dbReference>
<feature type="binding site" evidence="3">
    <location>
        <position position="265"/>
    </location>
    <ligand>
        <name>ATP</name>
        <dbReference type="ChEBI" id="CHEBI:30616"/>
    </ligand>
</feature>
<dbReference type="GO" id="GO:0035556">
    <property type="term" value="P:intracellular signal transduction"/>
    <property type="evidence" value="ECO:0007669"/>
    <property type="project" value="TreeGrafter"/>
</dbReference>